<name>A0ABQ2JNB9_9SPHN</name>
<accession>A0ABQ2JNB9</accession>
<organism evidence="1 2">
    <name type="scientific">Novosphingobium indicum</name>
    <dbReference type="NCBI Taxonomy" id="462949"/>
    <lineage>
        <taxon>Bacteria</taxon>
        <taxon>Pseudomonadati</taxon>
        <taxon>Pseudomonadota</taxon>
        <taxon>Alphaproteobacteria</taxon>
        <taxon>Sphingomonadales</taxon>
        <taxon>Sphingomonadaceae</taxon>
        <taxon>Novosphingobium</taxon>
    </lineage>
</organism>
<dbReference type="EMBL" id="BMLK01000008">
    <property type="protein sequence ID" value="GGN49435.1"/>
    <property type="molecule type" value="Genomic_DNA"/>
</dbReference>
<keyword evidence="2" id="KW-1185">Reference proteome</keyword>
<reference evidence="2" key="1">
    <citation type="journal article" date="2019" name="Int. J. Syst. Evol. Microbiol.">
        <title>The Global Catalogue of Microorganisms (GCM) 10K type strain sequencing project: providing services to taxonomists for standard genome sequencing and annotation.</title>
        <authorList>
            <consortium name="The Broad Institute Genomics Platform"/>
            <consortium name="The Broad Institute Genome Sequencing Center for Infectious Disease"/>
            <person name="Wu L."/>
            <person name="Ma J."/>
        </authorList>
    </citation>
    <scope>NUCLEOTIDE SEQUENCE [LARGE SCALE GENOMIC DNA]</scope>
    <source>
        <strain evidence="2">CGMCC 1.6784</strain>
    </source>
</reference>
<proteinExistence type="predicted"/>
<comment type="caution">
    <text evidence="1">The sequence shown here is derived from an EMBL/GenBank/DDBJ whole genome shotgun (WGS) entry which is preliminary data.</text>
</comment>
<gene>
    <name evidence="1" type="ORF">GCM10011349_20030</name>
</gene>
<dbReference type="Proteomes" id="UP000605099">
    <property type="component" value="Unassembled WGS sequence"/>
</dbReference>
<protein>
    <recommendedName>
        <fullName evidence="3">LamG-like jellyroll fold domain-containing protein</fullName>
    </recommendedName>
</protein>
<evidence type="ECO:0000313" key="2">
    <source>
        <dbReference type="Proteomes" id="UP000605099"/>
    </source>
</evidence>
<sequence>MSAILKQADVSLPGTGHGKPINAKQVVMPVVTGLALHALFGGADTLSRLNRVDGELLEKTGVPTLTDIGASFTPMSKYYDSGFEPGAAWTAIVVAKMPAAAEAANRGQILLSNRAASGDSLVLDLSGTDPRILVYGKYSTATASSAWVMENSTPGDYNIFAGRIEATGERQVWWSHDGTVETISKSTAGTRAPVAANFLIGSAYSVLTTFNDPNSVIGGVFLFDGALSDADIASNFDAIRTFFADELGVSTL</sequence>
<dbReference type="RefSeq" id="WP_188819543.1">
    <property type="nucleotide sequence ID" value="NZ_BMLK01000008.1"/>
</dbReference>
<evidence type="ECO:0000313" key="1">
    <source>
        <dbReference type="EMBL" id="GGN49435.1"/>
    </source>
</evidence>
<evidence type="ECO:0008006" key="3">
    <source>
        <dbReference type="Google" id="ProtNLM"/>
    </source>
</evidence>